<dbReference type="EMBL" id="OU899035">
    <property type="protein sequence ID" value="CAH1725686.1"/>
    <property type="molecule type" value="Genomic_DNA"/>
</dbReference>
<name>A0A9P0J2F5_APHGO</name>
<reference evidence="1" key="1">
    <citation type="submission" date="2022-02" db="EMBL/GenBank/DDBJ databases">
        <authorList>
            <person name="King R."/>
        </authorList>
    </citation>
    <scope>NUCLEOTIDE SEQUENCE</scope>
</reference>
<proteinExistence type="predicted"/>
<reference evidence="1" key="2">
    <citation type="submission" date="2022-10" db="EMBL/GenBank/DDBJ databases">
        <authorList>
            <consortium name="ENA_rothamsted_submissions"/>
            <consortium name="culmorum"/>
            <person name="King R."/>
        </authorList>
    </citation>
    <scope>NUCLEOTIDE SEQUENCE</scope>
</reference>
<dbReference type="AlphaFoldDB" id="A0A9P0J2F5"/>
<organism evidence="1 2">
    <name type="scientific">Aphis gossypii</name>
    <name type="common">Cotton aphid</name>
    <dbReference type="NCBI Taxonomy" id="80765"/>
    <lineage>
        <taxon>Eukaryota</taxon>
        <taxon>Metazoa</taxon>
        <taxon>Ecdysozoa</taxon>
        <taxon>Arthropoda</taxon>
        <taxon>Hexapoda</taxon>
        <taxon>Insecta</taxon>
        <taxon>Pterygota</taxon>
        <taxon>Neoptera</taxon>
        <taxon>Paraneoptera</taxon>
        <taxon>Hemiptera</taxon>
        <taxon>Sternorrhyncha</taxon>
        <taxon>Aphidomorpha</taxon>
        <taxon>Aphidoidea</taxon>
        <taxon>Aphididae</taxon>
        <taxon>Aphidini</taxon>
        <taxon>Aphis</taxon>
        <taxon>Aphis</taxon>
    </lineage>
</organism>
<sequence>MADMSIRHIGHSSARRICREMVTISSGSDVYPEIETTTTEDDDADADPSAAVFEFDAITSAVVDLGVIDEVSTSIASVEVKVVIITRYVVTYKAATRHNLKN</sequence>
<gene>
    <name evidence="1" type="ORF">APHIGO_LOCUS6718</name>
</gene>
<protein>
    <submittedName>
        <fullName evidence="1">Uncharacterized protein</fullName>
    </submittedName>
</protein>
<evidence type="ECO:0000313" key="2">
    <source>
        <dbReference type="Proteomes" id="UP001154329"/>
    </source>
</evidence>
<keyword evidence="2" id="KW-1185">Reference proteome</keyword>
<evidence type="ECO:0000313" key="1">
    <source>
        <dbReference type="EMBL" id="CAH1725686.1"/>
    </source>
</evidence>
<dbReference type="Proteomes" id="UP001154329">
    <property type="component" value="Chromosome 2"/>
</dbReference>
<accession>A0A9P0J2F5</accession>